<comment type="subcellular location">
    <subcellularLocation>
        <location evidence="2">Cytoplasm</location>
    </subcellularLocation>
</comment>
<dbReference type="InterPro" id="IPR027417">
    <property type="entry name" value="P-loop_NTPase"/>
</dbReference>
<feature type="binding site" evidence="2">
    <location>
        <position position="36"/>
    </location>
    <ligand>
        <name>Mg(2+)</name>
        <dbReference type="ChEBI" id="CHEBI:18420"/>
    </ligand>
</feature>
<dbReference type="Pfam" id="PF13500">
    <property type="entry name" value="AAA_26"/>
    <property type="match status" value="1"/>
</dbReference>
<dbReference type="CDD" id="cd03109">
    <property type="entry name" value="DTBS"/>
    <property type="match status" value="1"/>
</dbReference>
<dbReference type="RefSeq" id="WP_418890247.1">
    <property type="nucleotide sequence ID" value="NZ_JBEUWX010000001.1"/>
</dbReference>
<keyword evidence="2" id="KW-0963">Cytoplasm</keyword>
<sequence>MNTHSTPTSPISPISSAPAPANAWFITGTDTEVGKTFSTCTLLHVLKQRGIRAAGMKPVAAGIDADGKNDDVESLIAASGVEAPRPLVNPYLFAPPIAPHIAAQETGEHIDIERIATAFDALRTLADAVLVEGVGGFRVPLDAEHDAGDLAKRLGLPVILVVGMRLGCINHALLTAESVAAAGLPLAGWIANRIDPAMSRWEGNLAALQARLPVPLLGIIPPHSTPEAAARLLHLPGE</sequence>
<dbReference type="GO" id="GO:0004141">
    <property type="term" value="F:dethiobiotin synthase activity"/>
    <property type="evidence" value="ECO:0007669"/>
    <property type="project" value="UniProtKB-EC"/>
</dbReference>
<dbReference type="HAMAP" id="MF_00336">
    <property type="entry name" value="BioD"/>
    <property type="match status" value="1"/>
</dbReference>
<evidence type="ECO:0000256" key="1">
    <source>
        <dbReference type="ARBA" id="ARBA00022756"/>
    </source>
</evidence>
<comment type="subunit">
    <text evidence="2">Homodimer.</text>
</comment>
<keyword evidence="2 3" id="KW-0436">Ligase</keyword>
<dbReference type="InterPro" id="IPR004472">
    <property type="entry name" value="DTB_synth_BioD"/>
</dbReference>
<organism evidence="3 4">
    <name type="scientific">Dentiradicibacter hellwigii</name>
    <dbReference type="NCBI Taxonomy" id="3149053"/>
    <lineage>
        <taxon>Bacteria</taxon>
        <taxon>Pseudomonadati</taxon>
        <taxon>Pseudomonadota</taxon>
        <taxon>Betaproteobacteria</taxon>
        <taxon>Rhodocyclales</taxon>
        <taxon>Rhodocyclaceae</taxon>
        <taxon>Dentiradicibacter</taxon>
    </lineage>
</organism>
<keyword evidence="4" id="KW-1185">Reference proteome</keyword>
<gene>
    <name evidence="2 3" type="primary">bioD</name>
    <name evidence="3" type="ORF">ABCS64_01910</name>
</gene>
<evidence type="ECO:0000256" key="2">
    <source>
        <dbReference type="HAMAP-Rule" id="MF_00336"/>
    </source>
</evidence>
<dbReference type="SUPFAM" id="SSF52540">
    <property type="entry name" value="P-loop containing nucleoside triphosphate hydrolases"/>
    <property type="match status" value="1"/>
</dbReference>
<dbReference type="PANTHER" id="PTHR43210:SF5">
    <property type="entry name" value="DETHIOBIOTIN SYNTHETASE"/>
    <property type="match status" value="1"/>
</dbReference>
<feature type="binding site" evidence="2">
    <location>
        <position position="132"/>
    </location>
    <ligand>
        <name>Mg(2+)</name>
        <dbReference type="ChEBI" id="CHEBI:18420"/>
    </ligand>
</feature>
<proteinExistence type="inferred from homology"/>
<feature type="binding site" evidence="2">
    <location>
        <position position="71"/>
    </location>
    <ligand>
        <name>ATP</name>
        <dbReference type="ChEBI" id="CHEBI:30616"/>
    </ligand>
</feature>
<comment type="similarity">
    <text evidence="2">Belongs to the dethiobiotin synthetase family.</text>
</comment>
<dbReference type="PANTHER" id="PTHR43210">
    <property type="entry name" value="DETHIOBIOTIN SYNTHETASE"/>
    <property type="match status" value="1"/>
</dbReference>
<evidence type="ECO:0000313" key="3">
    <source>
        <dbReference type="EMBL" id="MFA9949093.1"/>
    </source>
</evidence>
<comment type="pathway">
    <text evidence="2">Cofactor biosynthesis; biotin biosynthesis; biotin from 7,8-diaminononanoate: step 1/2.</text>
</comment>
<dbReference type="EC" id="6.3.3.3" evidence="2"/>
<dbReference type="NCBIfam" id="TIGR00347">
    <property type="entry name" value="bioD"/>
    <property type="match status" value="1"/>
</dbReference>
<comment type="function">
    <text evidence="2">Catalyzes a mechanistically unusual reaction, the ATP-dependent insertion of CO2 between the N7 and N8 nitrogen atoms of 7,8-diaminopelargonic acid (DAPA, also called 7,8-diammoniononanoate) to form a ureido ring.</text>
</comment>
<accession>A0ABV4UC95</accession>
<comment type="catalytic activity">
    <reaction evidence="2">
        <text>(7R,8S)-7,8-diammoniononanoate + CO2 + ATP = (4R,5S)-dethiobiotin + ADP + phosphate + 3 H(+)</text>
        <dbReference type="Rhea" id="RHEA:15805"/>
        <dbReference type="ChEBI" id="CHEBI:15378"/>
        <dbReference type="ChEBI" id="CHEBI:16526"/>
        <dbReference type="ChEBI" id="CHEBI:30616"/>
        <dbReference type="ChEBI" id="CHEBI:43474"/>
        <dbReference type="ChEBI" id="CHEBI:149469"/>
        <dbReference type="ChEBI" id="CHEBI:149473"/>
        <dbReference type="ChEBI" id="CHEBI:456216"/>
        <dbReference type="EC" id="6.3.3.3"/>
    </reaction>
</comment>
<dbReference type="Proteomes" id="UP001574673">
    <property type="component" value="Unassembled WGS sequence"/>
</dbReference>
<feature type="binding site" evidence="2">
    <location>
        <begin position="192"/>
        <end position="193"/>
    </location>
    <ligand>
        <name>ATP</name>
        <dbReference type="ChEBI" id="CHEBI:30616"/>
    </ligand>
</feature>
<dbReference type="Gene3D" id="3.40.50.300">
    <property type="entry name" value="P-loop containing nucleotide triphosphate hydrolases"/>
    <property type="match status" value="1"/>
</dbReference>
<feature type="binding site" evidence="2">
    <location>
        <begin position="32"/>
        <end position="37"/>
    </location>
    <ligand>
        <name>ATP</name>
        <dbReference type="ChEBI" id="CHEBI:30616"/>
    </ligand>
</feature>
<name>A0ABV4UC95_9RHOO</name>
<feature type="binding site" evidence="2">
    <location>
        <position position="71"/>
    </location>
    <ligand>
        <name>Mg(2+)</name>
        <dbReference type="ChEBI" id="CHEBI:18420"/>
    </ligand>
</feature>
<dbReference type="EMBL" id="JBEUWX010000001">
    <property type="protein sequence ID" value="MFA9949093.1"/>
    <property type="molecule type" value="Genomic_DNA"/>
</dbReference>
<evidence type="ECO:0000313" key="4">
    <source>
        <dbReference type="Proteomes" id="UP001574673"/>
    </source>
</evidence>
<protein>
    <recommendedName>
        <fullName evidence="2">ATP-dependent dethiobiotin synthetase BioD</fullName>
        <ecNumber evidence="2">6.3.3.3</ecNumber>
    </recommendedName>
    <alternativeName>
        <fullName evidence="2">DTB synthetase</fullName>
        <shortName evidence="2">DTBS</shortName>
    </alternativeName>
    <alternativeName>
        <fullName evidence="2">Dethiobiotin synthase</fullName>
    </alternativeName>
</protein>
<comment type="caution">
    <text evidence="3">The sequence shown here is derived from an EMBL/GenBank/DDBJ whole genome shotgun (WGS) entry which is preliminary data.</text>
</comment>
<comment type="cofactor">
    <cofactor evidence="2">
        <name>Mg(2+)</name>
        <dbReference type="ChEBI" id="CHEBI:18420"/>
    </cofactor>
</comment>
<keyword evidence="2" id="KW-0460">Magnesium</keyword>
<comment type="caution">
    <text evidence="2">Lacks conserved residue(s) required for the propagation of feature annotation.</text>
</comment>
<reference evidence="4" key="1">
    <citation type="submission" date="2024-06" db="EMBL/GenBank/DDBJ databases">
        <title>Radixoralia hellwigii gen. nov., sp nov., isolated from a root canal in the human oral cavity.</title>
        <authorList>
            <person name="Bartsch S."/>
            <person name="Wittmer A."/>
            <person name="Schulz A.-K."/>
            <person name="Neumann-Schaal M."/>
            <person name="Wolf J."/>
            <person name="Gronow S."/>
            <person name="Tennert C."/>
            <person name="Haecker G."/>
            <person name="Cieplik F."/>
            <person name="Al-Ahmad A."/>
        </authorList>
    </citation>
    <scope>NUCLEOTIDE SEQUENCE [LARGE SCALE GENOMIC DNA]</scope>
    <source>
        <strain evidence="4">Wk13</strain>
    </source>
</reference>
<feature type="binding site" evidence="2">
    <location>
        <begin position="132"/>
        <end position="135"/>
    </location>
    <ligand>
        <name>ATP</name>
        <dbReference type="ChEBI" id="CHEBI:30616"/>
    </ligand>
</feature>
<keyword evidence="2" id="KW-0067">ATP-binding</keyword>
<feature type="active site" evidence="2">
    <location>
        <position position="57"/>
    </location>
</feature>
<keyword evidence="2" id="KW-0479">Metal-binding</keyword>
<keyword evidence="2" id="KW-0547">Nucleotide-binding</keyword>
<dbReference type="PIRSF" id="PIRSF006755">
    <property type="entry name" value="DTB_synth"/>
    <property type="match status" value="1"/>
</dbReference>
<keyword evidence="1 2" id="KW-0093">Biotin biosynthesis</keyword>